<accession>A0A2I0ICL8</accession>
<name>A0A2I0ICL8_PUNGR</name>
<evidence type="ECO:0000313" key="2">
    <source>
        <dbReference type="Proteomes" id="UP000233551"/>
    </source>
</evidence>
<dbReference type="Proteomes" id="UP000233551">
    <property type="component" value="Unassembled WGS sequence"/>
</dbReference>
<dbReference type="AlphaFoldDB" id="A0A2I0ICL8"/>
<sequence>MCAPMQRGLGGVHPPRDVRRTHVRGSRHYLFTIRRSRADELPGSRGMGYTYYAKHDLWLHLTRPF</sequence>
<comment type="caution">
    <text evidence="1">The sequence shown here is derived from an EMBL/GenBank/DDBJ whole genome shotgun (WGS) entry which is preliminary data.</text>
</comment>
<evidence type="ECO:0000313" key="1">
    <source>
        <dbReference type="EMBL" id="PKI41738.1"/>
    </source>
</evidence>
<organism evidence="1 2">
    <name type="scientific">Punica granatum</name>
    <name type="common">Pomegranate</name>
    <dbReference type="NCBI Taxonomy" id="22663"/>
    <lineage>
        <taxon>Eukaryota</taxon>
        <taxon>Viridiplantae</taxon>
        <taxon>Streptophyta</taxon>
        <taxon>Embryophyta</taxon>
        <taxon>Tracheophyta</taxon>
        <taxon>Spermatophyta</taxon>
        <taxon>Magnoliopsida</taxon>
        <taxon>eudicotyledons</taxon>
        <taxon>Gunneridae</taxon>
        <taxon>Pentapetalae</taxon>
        <taxon>rosids</taxon>
        <taxon>malvids</taxon>
        <taxon>Myrtales</taxon>
        <taxon>Lythraceae</taxon>
        <taxon>Punica</taxon>
    </lineage>
</organism>
<protein>
    <submittedName>
        <fullName evidence="1">Uncharacterized protein</fullName>
    </submittedName>
</protein>
<reference evidence="1 2" key="1">
    <citation type="submission" date="2017-11" db="EMBL/GenBank/DDBJ databases">
        <title>De-novo sequencing of pomegranate (Punica granatum L.) genome.</title>
        <authorList>
            <person name="Akparov Z."/>
            <person name="Amiraslanov A."/>
            <person name="Hajiyeva S."/>
            <person name="Abbasov M."/>
            <person name="Kaur K."/>
            <person name="Hamwieh A."/>
            <person name="Solovyev V."/>
            <person name="Salamov A."/>
            <person name="Braich B."/>
            <person name="Kosarev P."/>
            <person name="Mahmoud A."/>
            <person name="Hajiyev E."/>
            <person name="Babayeva S."/>
            <person name="Izzatullayeva V."/>
            <person name="Mammadov A."/>
            <person name="Mammadov A."/>
            <person name="Sharifova S."/>
            <person name="Ojaghi J."/>
            <person name="Eynullazada K."/>
            <person name="Bayramov B."/>
            <person name="Abdulazimova A."/>
            <person name="Shahmuradov I."/>
        </authorList>
    </citation>
    <scope>NUCLEOTIDE SEQUENCE [LARGE SCALE GENOMIC DNA]</scope>
    <source>
        <strain evidence="2">cv. AG2017</strain>
        <tissue evidence="1">Leaf</tissue>
    </source>
</reference>
<dbReference type="EMBL" id="PGOL01003315">
    <property type="protein sequence ID" value="PKI41738.1"/>
    <property type="molecule type" value="Genomic_DNA"/>
</dbReference>
<keyword evidence="2" id="KW-1185">Reference proteome</keyword>
<gene>
    <name evidence="1" type="ORF">CRG98_037871</name>
</gene>
<proteinExistence type="predicted"/>